<dbReference type="InterPro" id="IPR039425">
    <property type="entry name" value="RNA_pol_sigma-70-like"/>
</dbReference>
<dbReference type="PANTHER" id="PTHR43133">
    <property type="entry name" value="RNA POLYMERASE ECF-TYPE SIGMA FACTO"/>
    <property type="match status" value="1"/>
</dbReference>
<evidence type="ECO:0000256" key="3">
    <source>
        <dbReference type="ARBA" id="ARBA00023082"/>
    </source>
</evidence>
<evidence type="ECO:0000256" key="5">
    <source>
        <dbReference type="ARBA" id="ARBA00023163"/>
    </source>
</evidence>
<proteinExistence type="inferred from homology"/>
<dbReference type="GO" id="GO:0003677">
    <property type="term" value="F:DNA binding"/>
    <property type="evidence" value="ECO:0007669"/>
    <property type="project" value="UniProtKB-KW"/>
</dbReference>
<dbReference type="Gene3D" id="1.10.10.10">
    <property type="entry name" value="Winged helix-like DNA-binding domain superfamily/Winged helix DNA-binding domain"/>
    <property type="match status" value="1"/>
</dbReference>
<dbReference type="GO" id="GO:0006352">
    <property type="term" value="P:DNA-templated transcription initiation"/>
    <property type="evidence" value="ECO:0007669"/>
    <property type="project" value="InterPro"/>
</dbReference>
<dbReference type="InterPro" id="IPR013325">
    <property type="entry name" value="RNA_pol_sigma_r2"/>
</dbReference>
<dbReference type="GO" id="GO:0016987">
    <property type="term" value="F:sigma factor activity"/>
    <property type="evidence" value="ECO:0007669"/>
    <property type="project" value="UniProtKB-KW"/>
</dbReference>
<dbReference type="NCBIfam" id="TIGR02937">
    <property type="entry name" value="sigma70-ECF"/>
    <property type="match status" value="1"/>
</dbReference>
<dbReference type="SUPFAM" id="SSF88659">
    <property type="entry name" value="Sigma3 and sigma4 domains of RNA polymerase sigma factors"/>
    <property type="match status" value="1"/>
</dbReference>
<evidence type="ECO:0000259" key="6">
    <source>
        <dbReference type="Pfam" id="PF04542"/>
    </source>
</evidence>
<evidence type="ECO:0000256" key="4">
    <source>
        <dbReference type="ARBA" id="ARBA00023125"/>
    </source>
</evidence>
<evidence type="ECO:0000256" key="2">
    <source>
        <dbReference type="ARBA" id="ARBA00023015"/>
    </source>
</evidence>
<dbReference type="InterPro" id="IPR013324">
    <property type="entry name" value="RNA_pol_sigma_r3/r4-like"/>
</dbReference>
<dbReference type="SUPFAM" id="SSF88946">
    <property type="entry name" value="Sigma2 domain of RNA polymerase sigma factors"/>
    <property type="match status" value="1"/>
</dbReference>
<reference evidence="8 9" key="1">
    <citation type="submission" date="2018-11" db="EMBL/GenBank/DDBJ databases">
        <authorList>
            <person name="Li F."/>
        </authorList>
    </citation>
    <scope>NUCLEOTIDE SEQUENCE [LARGE SCALE GENOMIC DNA]</scope>
    <source>
        <strain evidence="8 9">Gsoil 097</strain>
    </source>
</reference>
<keyword evidence="5" id="KW-0804">Transcription</keyword>
<keyword evidence="4" id="KW-0238">DNA-binding</keyword>
<dbReference type="PANTHER" id="PTHR43133:SF50">
    <property type="entry name" value="ECF RNA POLYMERASE SIGMA FACTOR SIGM"/>
    <property type="match status" value="1"/>
</dbReference>
<accession>A0A3N0CNI3</accession>
<evidence type="ECO:0000313" key="9">
    <source>
        <dbReference type="Proteomes" id="UP000267128"/>
    </source>
</evidence>
<comment type="caution">
    <text evidence="8">The sequence shown here is derived from an EMBL/GenBank/DDBJ whole genome shotgun (WGS) entry which is preliminary data.</text>
</comment>
<dbReference type="InterPro" id="IPR007627">
    <property type="entry name" value="RNA_pol_sigma70_r2"/>
</dbReference>
<organism evidence="8 9">
    <name type="scientific">Nocardioides marmoriginsengisoli</name>
    <dbReference type="NCBI Taxonomy" id="661483"/>
    <lineage>
        <taxon>Bacteria</taxon>
        <taxon>Bacillati</taxon>
        <taxon>Actinomycetota</taxon>
        <taxon>Actinomycetes</taxon>
        <taxon>Propionibacteriales</taxon>
        <taxon>Nocardioidaceae</taxon>
        <taxon>Nocardioides</taxon>
    </lineage>
</organism>
<dbReference type="Proteomes" id="UP000267128">
    <property type="component" value="Unassembled WGS sequence"/>
</dbReference>
<dbReference type="AlphaFoldDB" id="A0A3N0CNI3"/>
<dbReference type="NCBIfam" id="TIGR02983">
    <property type="entry name" value="SigE-fam_strep"/>
    <property type="match status" value="1"/>
</dbReference>
<feature type="domain" description="RNA polymerase sigma-70 region 4" evidence="7">
    <location>
        <begin position="114"/>
        <end position="162"/>
    </location>
</feature>
<dbReference type="InterPro" id="IPR014325">
    <property type="entry name" value="RNA_pol_sigma-E_actinobac"/>
</dbReference>
<feature type="domain" description="RNA polymerase sigma-70 region 2" evidence="6">
    <location>
        <begin position="27"/>
        <end position="87"/>
    </location>
</feature>
<keyword evidence="2" id="KW-0805">Transcription regulation</keyword>
<gene>
    <name evidence="8" type="ORF">EFK50_02415</name>
</gene>
<dbReference type="EMBL" id="RJSE01000003">
    <property type="protein sequence ID" value="RNL64861.1"/>
    <property type="molecule type" value="Genomic_DNA"/>
</dbReference>
<dbReference type="InterPro" id="IPR007630">
    <property type="entry name" value="RNA_pol_sigma70_r4"/>
</dbReference>
<dbReference type="Pfam" id="PF04545">
    <property type="entry name" value="Sigma70_r4"/>
    <property type="match status" value="1"/>
</dbReference>
<keyword evidence="3" id="KW-0731">Sigma factor</keyword>
<evidence type="ECO:0000313" key="8">
    <source>
        <dbReference type="EMBL" id="RNL64861.1"/>
    </source>
</evidence>
<keyword evidence="9" id="KW-1185">Reference proteome</keyword>
<comment type="similarity">
    <text evidence="1">Belongs to the sigma-70 factor family. ECF subfamily.</text>
</comment>
<name>A0A3N0CNI3_9ACTN</name>
<evidence type="ECO:0000256" key="1">
    <source>
        <dbReference type="ARBA" id="ARBA00010641"/>
    </source>
</evidence>
<dbReference type="InterPro" id="IPR014284">
    <property type="entry name" value="RNA_pol_sigma-70_dom"/>
</dbReference>
<dbReference type="InterPro" id="IPR036388">
    <property type="entry name" value="WH-like_DNA-bd_sf"/>
</dbReference>
<evidence type="ECO:0000259" key="7">
    <source>
        <dbReference type="Pfam" id="PF04545"/>
    </source>
</evidence>
<protein>
    <submittedName>
        <fullName evidence="8">SigE family RNA polymerase sigma factor</fullName>
    </submittedName>
</protein>
<dbReference type="CDD" id="cd06171">
    <property type="entry name" value="Sigma70_r4"/>
    <property type="match status" value="1"/>
</dbReference>
<dbReference type="OrthoDB" id="3692620at2"/>
<dbReference type="Pfam" id="PF04542">
    <property type="entry name" value="Sigma70_r2"/>
    <property type="match status" value="1"/>
</dbReference>
<sequence length="181" mass="20304">MCSARSGGGVDVADRNDFEEFVAARSAALLRTAYLLTGQHADAEDLLQRAFLKVVPAWSRIQGSPEAYVRKVMVRENISRWRARRWREVLVSRHPEEPTDSGTSLEDRLTLMAALATLAPRQRAVIVLRYFEDLTEVETARLLGVAVGTVKSQHRDAIARLRVLVPDLLREGSDERRTVAP</sequence>
<dbReference type="Gene3D" id="1.10.1740.10">
    <property type="match status" value="1"/>
</dbReference>